<dbReference type="Gene3D" id="3.40.50.2000">
    <property type="entry name" value="Glycogen Phosphorylase B"/>
    <property type="match status" value="2"/>
</dbReference>
<dbReference type="EMBL" id="CM000833">
    <property type="protein sequence ID" value="EET03576.1"/>
    <property type="molecule type" value="Genomic_DNA"/>
</dbReference>
<dbReference type="InterPro" id="IPR051199">
    <property type="entry name" value="LPS_LOS_Heptosyltrfase"/>
</dbReference>
<dbReference type="GeneID" id="93062539"/>
<feature type="compositionally biased region" description="Basic and acidic residues" evidence="3">
    <location>
        <begin position="377"/>
        <end position="393"/>
    </location>
</feature>
<dbReference type="SUPFAM" id="SSF53756">
    <property type="entry name" value="UDP-Glycosyltransferase/glycogen phosphorylase"/>
    <property type="match status" value="1"/>
</dbReference>
<name>A0A0E1VUA9_BURPE</name>
<organism evidence="4">
    <name type="scientific">Burkholderia pseudomallei 1710a</name>
    <dbReference type="NCBI Taxonomy" id="320371"/>
    <lineage>
        <taxon>Bacteria</taxon>
        <taxon>Pseudomonadati</taxon>
        <taxon>Pseudomonadota</taxon>
        <taxon>Betaproteobacteria</taxon>
        <taxon>Burkholderiales</taxon>
        <taxon>Burkholderiaceae</taxon>
        <taxon>Burkholderia</taxon>
        <taxon>pseudomallei group</taxon>
    </lineage>
</organism>
<reference evidence="4" key="1">
    <citation type="submission" date="2009-05" db="EMBL/GenBank/DDBJ databases">
        <authorList>
            <person name="Harkins D.M."/>
            <person name="DeShazer D."/>
            <person name="Woods D.E."/>
            <person name="Brinkac L.M."/>
            <person name="Brown K.A."/>
            <person name="Hung G.C."/>
            <person name="Tuanyok A."/>
            <person name="Zhang B."/>
            <person name="Nierman W.C."/>
        </authorList>
    </citation>
    <scope>NUCLEOTIDE SEQUENCE [LARGE SCALE GENOMIC DNA]</scope>
    <source>
        <strain evidence="4">1710a</strain>
    </source>
</reference>
<protein>
    <submittedName>
        <fullName evidence="4">Heptosyltransferase</fullName>
    </submittedName>
</protein>
<dbReference type="CDD" id="cd03789">
    <property type="entry name" value="GT9_LPS_heptosyltransferase"/>
    <property type="match status" value="1"/>
</dbReference>
<dbReference type="RefSeq" id="WP_004529933.1">
    <property type="nucleotide sequence ID" value="NZ_CM000833.1"/>
</dbReference>
<dbReference type="InterPro" id="IPR002201">
    <property type="entry name" value="Glyco_trans_9"/>
</dbReference>
<dbReference type="HOGENOM" id="CLU_038371_0_0_4"/>
<dbReference type="Pfam" id="PF01075">
    <property type="entry name" value="Glyco_transf_9"/>
    <property type="match status" value="1"/>
</dbReference>
<sequence>MADERAAKRWPARGEDMKILFIKLSALGDVLASTPLFASTKAEHPDWFVGHVVARPYAAATRNNAHVDAQFIVDSPLSGGAIRKIRVAAQIWRYMMRERYDIAVVLHRSFVLQLICRLASVRKTIGYESRFSFILSHSIPFSMQGNRSGLELRLLKSAGIIHDEKKKLRFDIDFGNVDRNRLRALPAAFIAVNAGGGNADAQAANKLWPAERYGALIKRLPLPVVMLGHGAADEDIRDRVAATGARFVDMVGKTNLDETAVILERSRLYVGNDSALLYLAASLGVTTIGIYGPTDPAAFSPLGANNLWLSGKTSCAPCYSSFDGIGGRMYTCTNNICMQAVTVESVSERIHAALHQDQNLQAAGPDVVGSGQGRAASETRARADTDARADHQALGDGGFAVPLSHRSATGARVPGRDD</sequence>
<dbReference type="Proteomes" id="UP000001812">
    <property type="component" value="Chromosome II"/>
</dbReference>
<dbReference type="AlphaFoldDB" id="A0A0E1VUA9"/>
<dbReference type="PANTHER" id="PTHR30160">
    <property type="entry name" value="TETRAACYLDISACCHARIDE 4'-KINASE-RELATED"/>
    <property type="match status" value="1"/>
</dbReference>
<evidence type="ECO:0000256" key="3">
    <source>
        <dbReference type="SAM" id="MobiDB-lite"/>
    </source>
</evidence>
<feature type="region of interest" description="Disordered" evidence="3">
    <location>
        <begin position="363"/>
        <end position="418"/>
    </location>
</feature>
<dbReference type="GO" id="GO:0009244">
    <property type="term" value="P:lipopolysaccharide core region biosynthetic process"/>
    <property type="evidence" value="ECO:0007669"/>
    <property type="project" value="TreeGrafter"/>
</dbReference>
<proteinExistence type="predicted"/>
<gene>
    <name evidence="4" type="ORF">BURPS1710A_A3071</name>
</gene>
<dbReference type="GO" id="GO:0008713">
    <property type="term" value="F:ADP-heptose-lipopolysaccharide heptosyltransferase activity"/>
    <property type="evidence" value="ECO:0007669"/>
    <property type="project" value="TreeGrafter"/>
</dbReference>
<accession>A0A0E1VUA9</accession>
<dbReference type="GO" id="GO:0005829">
    <property type="term" value="C:cytosol"/>
    <property type="evidence" value="ECO:0007669"/>
    <property type="project" value="TreeGrafter"/>
</dbReference>
<evidence type="ECO:0000313" key="4">
    <source>
        <dbReference type="EMBL" id="EET03576.1"/>
    </source>
</evidence>
<evidence type="ECO:0000256" key="2">
    <source>
        <dbReference type="ARBA" id="ARBA00022679"/>
    </source>
</evidence>
<evidence type="ECO:0000256" key="1">
    <source>
        <dbReference type="ARBA" id="ARBA00022676"/>
    </source>
</evidence>
<keyword evidence="1" id="KW-0328">Glycosyltransferase</keyword>
<keyword evidence="2 4" id="KW-0808">Transferase</keyword>